<evidence type="ECO:0000313" key="2">
    <source>
        <dbReference type="EMBL" id="OEY97434.1"/>
    </source>
</evidence>
<dbReference type="PROSITE" id="PS51257">
    <property type="entry name" value="PROKAR_LIPOPROTEIN"/>
    <property type="match status" value="1"/>
</dbReference>
<dbReference type="STRING" id="1262585.BJI46_10045"/>
<dbReference type="Proteomes" id="UP000185895">
    <property type="component" value="Unassembled WGS sequence"/>
</dbReference>
<evidence type="ECO:0008006" key="4">
    <source>
        <dbReference type="Google" id="ProtNLM"/>
    </source>
</evidence>
<protein>
    <recommendedName>
        <fullName evidence="4">DUF4852 domain-containing protein</fullName>
    </recommendedName>
</protein>
<comment type="caution">
    <text evidence="2">The sequence shown here is derived from an EMBL/GenBank/DDBJ whole genome shotgun (WGS) entry which is preliminary data.</text>
</comment>
<reference evidence="2 3" key="1">
    <citation type="submission" date="2016-09" db="EMBL/GenBank/DDBJ databases">
        <authorList>
            <person name="Capua I."/>
            <person name="De Benedictis P."/>
            <person name="Joannis T."/>
            <person name="Lombin L.H."/>
            <person name="Cattoli G."/>
        </authorList>
    </citation>
    <scope>NUCLEOTIDE SEQUENCE [LARGE SCALE GENOMIC DNA]</scope>
    <source>
        <strain evidence="2 3">ANC 4671</strain>
    </source>
</reference>
<sequence>MKVINWCGVLVVGAVLSCYSHANVVQLKQYEQKIINKYKDADFYAINQNYTKDVMNGLLQDPASFYYDFKPLRQSLWLGIHWSPDRKLKFYTFDLSGGGTMREYESYVQYRLGQKNRLQPLQLGAITEVRQILIAKQPIYLVQSYYQGSSCLLGYDISAFKLEQGQFKPARIFYPKSNKPLHSISINYDCANHRDDDQNTQDMANQYLKLSGDNKILDIMLLDQNEKPQYKYLRYVLTHKGYQYRGVVNTFELTK</sequence>
<feature type="chain" id="PRO_5043144651" description="DUF4852 domain-containing protein" evidence="1">
    <location>
        <begin position="23"/>
        <end position="255"/>
    </location>
</feature>
<evidence type="ECO:0000313" key="3">
    <source>
        <dbReference type="Proteomes" id="UP000185895"/>
    </source>
</evidence>
<dbReference type="RefSeq" id="WP_070069146.1">
    <property type="nucleotide sequence ID" value="NZ_MKKK01000009.1"/>
</dbReference>
<gene>
    <name evidence="2" type="ORF">BJI46_10045</name>
</gene>
<dbReference type="OrthoDB" id="6710689at2"/>
<proteinExistence type="predicted"/>
<dbReference type="EMBL" id="MKKK01000009">
    <property type="protein sequence ID" value="OEY97434.1"/>
    <property type="molecule type" value="Genomic_DNA"/>
</dbReference>
<organism evidence="2 3">
    <name type="scientific">Acinetobacter qingfengensis</name>
    <dbReference type="NCBI Taxonomy" id="1262585"/>
    <lineage>
        <taxon>Bacteria</taxon>
        <taxon>Pseudomonadati</taxon>
        <taxon>Pseudomonadota</taxon>
        <taxon>Gammaproteobacteria</taxon>
        <taxon>Moraxellales</taxon>
        <taxon>Moraxellaceae</taxon>
        <taxon>Acinetobacter</taxon>
    </lineage>
</organism>
<feature type="signal peptide" evidence="1">
    <location>
        <begin position="1"/>
        <end position="22"/>
    </location>
</feature>
<keyword evidence="3" id="KW-1185">Reference proteome</keyword>
<evidence type="ECO:0000256" key="1">
    <source>
        <dbReference type="SAM" id="SignalP"/>
    </source>
</evidence>
<keyword evidence="1" id="KW-0732">Signal</keyword>
<name>A0A1E7RDJ3_9GAMM</name>
<accession>A0A1E7RDJ3</accession>
<dbReference type="AlphaFoldDB" id="A0A1E7RDJ3"/>